<dbReference type="EMBL" id="FBWG01000047">
    <property type="protein sequence ID" value="CUX60369.1"/>
    <property type="molecule type" value="Genomic_DNA"/>
</dbReference>
<evidence type="ECO:0000313" key="1">
    <source>
        <dbReference type="EMBL" id="CUX60369.1"/>
    </source>
</evidence>
<accession>A0A1S7S0L6</accession>
<dbReference type="AlphaFoldDB" id="A0A1S7S0L6"/>
<proteinExistence type="predicted"/>
<protein>
    <submittedName>
        <fullName evidence="1">Uncharacterized protein</fullName>
    </submittedName>
</protein>
<organism evidence="1 2">
    <name type="scientific">Agrobacterium deltaense Zutra 3/1</name>
    <dbReference type="NCBI Taxonomy" id="1183427"/>
    <lineage>
        <taxon>Bacteria</taxon>
        <taxon>Pseudomonadati</taxon>
        <taxon>Pseudomonadota</taxon>
        <taxon>Alphaproteobacteria</taxon>
        <taxon>Hyphomicrobiales</taxon>
        <taxon>Rhizobiaceae</taxon>
        <taxon>Rhizobium/Agrobacterium group</taxon>
        <taxon>Agrobacterium</taxon>
    </lineage>
</organism>
<reference evidence="1 2" key="1">
    <citation type="submission" date="2016-01" db="EMBL/GenBank/DDBJ databases">
        <authorList>
            <person name="Oliw E.H."/>
        </authorList>
    </citation>
    <scope>NUCLEOTIDE SEQUENCE [LARGE SCALE GENOMIC DNA]</scope>
    <source>
        <strain evidence="1 2">Zutra 3-1</strain>
    </source>
</reference>
<gene>
    <name evidence="1" type="ORF">AGR7C_Lc80219</name>
</gene>
<dbReference type="Proteomes" id="UP000191987">
    <property type="component" value="Unassembled WGS sequence"/>
</dbReference>
<sequence length="93" mass="9453">MTSALFVSHTGEKGGAELFLTDLVKAGPQSWRACFLSGGAAADDLVDAGRAPVMLSAGKNAVDPPRCVLGRPVARSGRRDGGCLAIEPGGETL</sequence>
<evidence type="ECO:0000313" key="2">
    <source>
        <dbReference type="Proteomes" id="UP000191987"/>
    </source>
</evidence>
<name>A0A1S7S0L6_9HYPH</name>